<evidence type="ECO:0000256" key="7">
    <source>
        <dbReference type="ARBA" id="ARBA00023040"/>
    </source>
</evidence>
<evidence type="ECO:0000313" key="15">
    <source>
        <dbReference type="Proteomes" id="UP001181693"/>
    </source>
</evidence>
<dbReference type="InterPro" id="IPR007960">
    <property type="entry name" value="TAS2R"/>
</dbReference>
<keyword evidence="15" id="KW-1185">Reference proteome</keyword>
<evidence type="ECO:0000256" key="10">
    <source>
        <dbReference type="ARBA" id="ARBA00023224"/>
    </source>
</evidence>
<feature type="transmembrane region" description="Helical" evidence="13">
    <location>
        <begin position="135"/>
        <end position="154"/>
    </location>
</feature>
<evidence type="ECO:0000256" key="6">
    <source>
        <dbReference type="ARBA" id="ARBA00022989"/>
    </source>
</evidence>
<dbReference type="PANTHER" id="PTHR11394">
    <property type="entry name" value="TASTE RECEPTOR TYPE 2"/>
    <property type="match status" value="1"/>
</dbReference>
<keyword evidence="6 13" id="KW-1133">Transmembrane helix</keyword>
<sequence>MANSTEGYSRIILLQYLVRSARPGILILAGLMIQLFIVAVNITDWMKGKPMTEADKIITSLGVSRIFFHLSCLLGLFAVFSLSHSLYVFLVSNIFIEFSAFSGLWLSTLLSVFKGSSTFHNVFFLRLKAIISRRVTFLIIASVLFFHPLHYFYFHMNRMNNHANALGSTDTYHRTMKFTVFSFLACALYATIYLFQVFKGFLDILWLCFLLNIFPVLHSVLLVYVVTKLRNQFFRIVLYGTGCLWNKKAPEPSSRELVEVTPL</sequence>
<accession>A0AAV3AG07</accession>
<evidence type="ECO:0000256" key="8">
    <source>
        <dbReference type="ARBA" id="ARBA00023136"/>
    </source>
</evidence>
<evidence type="ECO:0000256" key="13">
    <source>
        <dbReference type="SAM" id="Phobius"/>
    </source>
</evidence>
<evidence type="ECO:0000256" key="9">
    <source>
        <dbReference type="ARBA" id="ARBA00023170"/>
    </source>
</evidence>
<comment type="subcellular location">
    <subcellularLocation>
        <location evidence="1 12">Membrane</location>
        <topology evidence="1 12">Multi-pass membrane protein</topology>
    </subcellularLocation>
</comment>
<keyword evidence="4 12" id="KW-0716">Sensory transduction</keyword>
<evidence type="ECO:0000256" key="5">
    <source>
        <dbReference type="ARBA" id="ARBA00022692"/>
    </source>
</evidence>
<proteinExistence type="inferred from homology"/>
<keyword evidence="7 12" id="KW-0297">G-protein coupled receptor</keyword>
<dbReference type="GO" id="GO:0004930">
    <property type="term" value="F:G protein-coupled receptor activity"/>
    <property type="evidence" value="ECO:0007669"/>
    <property type="project" value="UniProtKB-KW"/>
</dbReference>
<evidence type="ECO:0000256" key="12">
    <source>
        <dbReference type="RuleBase" id="RU004424"/>
    </source>
</evidence>
<evidence type="ECO:0000256" key="11">
    <source>
        <dbReference type="RuleBase" id="RU004423"/>
    </source>
</evidence>
<comment type="similarity">
    <text evidence="2 11">Belongs to the G-protein coupled receptor T2R family.</text>
</comment>
<evidence type="ECO:0000256" key="3">
    <source>
        <dbReference type="ARBA" id="ARBA00022480"/>
    </source>
</evidence>
<dbReference type="AlphaFoldDB" id="A0AAV3AG07"/>
<evidence type="ECO:0000256" key="4">
    <source>
        <dbReference type="ARBA" id="ARBA00022606"/>
    </source>
</evidence>
<keyword evidence="9 12" id="KW-0675">Receptor</keyword>
<name>A0AAV3AG07_PYXAD</name>
<feature type="transmembrane region" description="Helical" evidence="13">
    <location>
        <begin position="175"/>
        <end position="198"/>
    </location>
</feature>
<evidence type="ECO:0000256" key="2">
    <source>
        <dbReference type="ARBA" id="ARBA00007376"/>
    </source>
</evidence>
<organism evidence="14 15">
    <name type="scientific">Pyxicephalus adspersus</name>
    <name type="common">African bullfrog</name>
    <dbReference type="NCBI Taxonomy" id="30357"/>
    <lineage>
        <taxon>Eukaryota</taxon>
        <taxon>Metazoa</taxon>
        <taxon>Chordata</taxon>
        <taxon>Craniata</taxon>
        <taxon>Vertebrata</taxon>
        <taxon>Euteleostomi</taxon>
        <taxon>Amphibia</taxon>
        <taxon>Batrachia</taxon>
        <taxon>Anura</taxon>
        <taxon>Neobatrachia</taxon>
        <taxon>Ranoidea</taxon>
        <taxon>Pyxicephalidae</taxon>
        <taxon>Pyxicephalinae</taxon>
        <taxon>Pyxicephalus</taxon>
    </lineage>
</organism>
<reference evidence="14" key="1">
    <citation type="thesis" date="2020" institute="ProQuest LLC" country="789 East Eisenhower Parkway, Ann Arbor, MI, USA">
        <title>Comparative Genomics and Chromosome Evolution.</title>
        <authorList>
            <person name="Mudd A.B."/>
        </authorList>
    </citation>
    <scope>NUCLEOTIDE SEQUENCE</scope>
    <source>
        <strain evidence="14">1538</strain>
        <tissue evidence="14">Blood</tissue>
    </source>
</reference>
<evidence type="ECO:0000256" key="1">
    <source>
        <dbReference type="ARBA" id="ARBA00004141"/>
    </source>
</evidence>
<keyword evidence="10 12" id="KW-0807">Transducer</keyword>
<feature type="transmembrane region" description="Helical" evidence="13">
    <location>
        <begin position="204"/>
        <end position="226"/>
    </location>
</feature>
<dbReference type="Pfam" id="PF05296">
    <property type="entry name" value="TAS2R"/>
    <property type="match status" value="1"/>
</dbReference>
<dbReference type="GO" id="GO:0016020">
    <property type="term" value="C:membrane"/>
    <property type="evidence" value="ECO:0007669"/>
    <property type="project" value="UniProtKB-SubCell"/>
</dbReference>
<dbReference type="PANTHER" id="PTHR11394:SF47">
    <property type="entry name" value="TASTE RECEPTOR TYPE 2 MEMBER 40"/>
    <property type="match status" value="1"/>
</dbReference>
<keyword evidence="5 12" id="KW-0812">Transmembrane</keyword>
<feature type="transmembrane region" description="Helical" evidence="13">
    <location>
        <begin position="21"/>
        <end position="42"/>
    </location>
</feature>
<dbReference type="EMBL" id="DYDO01000004">
    <property type="protein sequence ID" value="DBA25512.1"/>
    <property type="molecule type" value="Genomic_DNA"/>
</dbReference>
<gene>
    <name evidence="14" type="ORF">GDO54_009892</name>
</gene>
<evidence type="ECO:0000313" key="14">
    <source>
        <dbReference type="EMBL" id="DBA25512.1"/>
    </source>
</evidence>
<dbReference type="GO" id="GO:0033038">
    <property type="term" value="F:bitter taste receptor activity"/>
    <property type="evidence" value="ECO:0007669"/>
    <property type="project" value="InterPro"/>
</dbReference>
<dbReference type="Proteomes" id="UP001181693">
    <property type="component" value="Unassembled WGS sequence"/>
</dbReference>
<keyword evidence="8 12" id="KW-0472">Membrane</keyword>
<protein>
    <recommendedName>
        <fullName evidence="12">Taste receptor type 2</fullName>
    </recommendedName>
</protein>
<feature type="transmembrane region" description="Helical" evidence="13">
    <location>
        <begin position="94"/>
        <end position="115"/>
    </location>
</feature>
<feature type="transmembrane region" description="Helical" evidence="13">
    <location>
        <begin position="62"/>
        <end position="82"/>
    </location>
</feature>
<comment type="caution">
    <text evidence="14">The sequence shown here is derived from an EMBL/GenBank/DDBJ whole genome shotgun (WGS) entry which is preliminary data.</text>
</comment>
<keyword evidence="3 12" id="KW-0919">Taste</keyword>